<organism evidence="2 3">
    <name type="scientific">Cardiocondyla obscurior</name>
    <dbReference type="NCBI Taxonomy" id="286306"/>
    <lineage>
        <taxon>Eukaryota</taxon>
        <taxon>Metazoa</taxon>
        <taxon>Ecdysozoa</taxon>
        <taxon>Arthropoda</taxon>
        <taxon>Hexapoda</taxon>
        <taxon>Insecta</taxon>
        <taxon>Pterygota</taxon>
        <taxon>Neoptera</taxon>
        <taxon>Endopterygota</taxon>
        <taxon>Hymenoptera</taxon>
        <taxon>Apocrita</taxon>
        <taxon>Aculeata</taxon>
        <taxon>Formicoidea</taxon>
        <taxon>Formicidae</taxon>
        <taxon>Myrmicinae</taxon>
        <taxon>Cardiocondyla</taxon>
    </lineage>
</organism>
<evidence type="ECO:0000313" key="2">
    <source>
        <dbReference type="EMBL" id="KAL0102880.1"/>
    </source>
</evidence>
<proteinExistence type="predicted"/>
<reference evidence="2 3" key="1">
    <citation type="submission" date="2023-03" db="EMBL/GenBank/DDBJ databases">
        <title>High recombination rates correlate with genetic variation in Cardiocondyla obscurior ants.</title>
        <authorList>
            <person name="Errbii M."/>
        </authorList>
    </citation>
    <scope>NUCLEOTIDE SEQUENCE [LARGE SCALE GENOMIC DNA]</scope>
    <source>
        <strain evidence="2">Alpha-2009</strain>
        <tissue evidence="2">Whole body</tissue>
    </source>
</reference>
<dbReference type="AlphaFoldDB" id="A0AAW2EIV6"/>
<feature type="compositionally biased region" description="Basic and acidic residues" evidence="1">
    <location>
        <begin position="13"/>
        <end position="23"/>
    </location>
</feature>
<sequence>MSRHYSRSVPRRSFRDRLGHPISDRSPVVRPRVSSREEQVQVRRVTRRSTHVPAAKNAKSPVAATRIDAE</sequence>
<feature type="compositionally biased region" description="Basic residues" evidence="1">
    <location>
        <begin position="1"/>
        <end position="12"/>
    </location>
</feature>
<gene>
    <name evidence="2" type="ORF">PUN28_018287</name>
</gene>
<feature type="region of interest" description="Disordered" evidence="1">
    <location>
        <begin position="1"/>
        <end position="70"/>
    </location>
</feature>
<keyword evidence="3" id="KW-1185">Reference proteome</keyword>
<evidence type="ECO:0000313" key="3">
    <source>
        <dbReference type="Proteomes" id="UP001430953"/>
    </source>
</evidence>
<name>A0AAW2EIV6_9HYME</name>
<evidence type="ECO:0000256" key="1">
    <source>
        <dbReference type="SAM" id="MobiDB-lite"/>
    </source>
</evidence>
<dbReference type="Proteomes" id="UP001430953">
    <property type="component" value="Unassembled WGS sequence"/>
</dbReference>
<protein>
    <submittedName>
        <fullName evidence="2">Uncharacterized protein</fullName>
    </submittedName>
</protein>
<dbReference type="EMBL" id="JADYXP020000022">
    <property type="protein sequence ID" value="KAL0102880.1"/>
    <property type="molecule type" value="Genomic_DNA"/>
</dbReference>
<comment type="caution">
    <text evidence="2">The sequence shown here is derived from an EMBL/GenBank/DDBJ whole genome shotgun (WGS) entry which is preliminary data.</text>
</comment>
<accession>A0AAW2EIV6</accession>